<evidence type="ECO:0000313" key="4">
    <source>
        <dbReference type="EMBL" id="QHS96513.1"/>
    </source>
</evidence>
<accession>A0A6C0BZ03</accession>
<dbReference type="PANTHER" id="PTHR42646">
    <property type="entry name" value="FLAP ENDONUCLEASE XNI"/>
    <property type="match status" value="1"/>
</dbReference>
<dbReference type="Gene3D" id="3.40.50.1010">
    <property type="entry name" value="5'-nuclease"/>
    <property type="match status" value="1"/>
</dbReference>
<name>A0A6C0BZ03_9ZZZZ</name>
<dbReference type="SMART" id="SM00475">
    <property type="entry name" value="53EXOc"/>
    <property type="match status" value="1"/>
</dbReference>
<dbReference type="GO" id="GO:0008409">
    <property type="term" value="F:5'-3' exonuclease activity"/>
    <property type="evidence" value="ECO:0007669"/>
    <property type="project" value="InterPro"/>
</dbReference>
<dbReference type="InterPro" id="IPR038969">
    <property type="entry name" value="FEN"/>
</dbReference>
<keyword evidence="1" id="KW-0540">Nuclease</keyword>
<dbReference type="GO" id="GO:0017108">
    <property type="term" value="F:5'-flap endonuclease activity"/>
    <property type="evidence" value="ECO:0007669"/>
    <property type="project" value="InterPro"/>
</dbReference>
<dbReference type="EMBL" id="MN739271">
    <property type="protein sequence ID" value="QHS96513.1"/>
    <property type="molecule type" value="Genomic_DNA"/>
</dbReference>
<sequence>MPEYILVDGSYFCFFRYHALLTWWKNAHKDDPLVSPPIENAIFVEKFKKIAKQKFEEMKKRVGMKNPTFIIGKDCHRADIWRHDIYDKYKANRDTEDAFLGGPFFKIAYDEIFIDYKVLSHPRLEGDDCIALYTKHLLDTIPDVQISIITSDMDYLQLHRENVSLYDLKWKNLMSSKTAFPDAAQNLFCKIVMGDKSDNIPSVFKKCGIKTAEKMYNKQDEFIHRLNNDENATTLYQRNKTLIDFNEIPILYVNEFKKLYI</sequence>
<dbReference type="GO" id="GO:0033567">
    <property type="term" value="P:DNA replication, Okazaki fragment processing"/>
    <property type="evidence" value="ECO:0007669"/>
    <property type="project" value="InterPro"/>
</dbReference>
<reference evidence="4" key="1">
    <citation type="journal article" date="2020" name="Nature">
        <title>Giant virus diversity and host interactions through global metagenomics.</title>
        <authorList>
            <person name="Schulz F."/>
            <person name="Roux S."/>
            <person name="Paez-Espino D."/>
            <person name="Jungbluth S."/>
            <person name="Walsh D.A."/>
            <person name="Denef V.J."/>
            <person name="McMahon K.D."/>
            <person name="Konstantinidis K.T."/>
            <person name="Eloe-Fadrosh E.A."/>
            <person name="Kyrpides N.C."/>
            <person name="Woyke T."/>
        </authorList>
    </citation>
    <scope>NUCLEOTIDE SEQUENCE</scope>
    <source>
        <strain evidence="4">GVMAG-M-3300020166-18</strain>
    </source>
</reference>
<dbReference type="GO" id="GO:0003677">
    <property type="term" value="F:DNA binding"/>
    <property type="evidence" value="ECO:0007669"/>
    <property type="project" value="InterPro"/>
</dbReference>
<evidence type="ECO:0000259" key="3">
    <source>
        <dbReference type="SMART" id="SM00475"/>
    </source>
</evidence>
<dbReference type="InterPro" id="IPR029060">
    <property type="entry name" value="PIN-like_dom_sf"/>
</dbReference>
<dbReference type="InterPro" id="IPR020046">
    <property type="entry name" value="5-3_exonucl_a-hlix_arch_N"/>
</dbReference>
<organism evidence="4">
    <name type="scientific">viral metagenome</name>
    <dbReference type="NCBI Taxonomy" id="1070528"/>
    <lineage>
        <taxon>unclassified sequences</taxon>
        <taxon>metagenomes</taxon>
        <taxon>organismal metagenomes</taxon>
    </lineage>
</organism>
<dbReference type="Pfam" id="PF02739">
    <property type="entry name" value="5_3_exonuc_N"/>
    <property type="match status" value="1"/>
</dbReference>
<dbReference type="SUPFAM" id="SSF88723">
    <property type="entry name" value="PIN domain-like"/>
    <property type="match status" value="1"/>
</dbReference>
<dbReference type="PANTHER" id="PTHR42646:SF2">
    <property type="entry name" value="5'-3' EXONUCLEASE FAMILY PROTEIN"/>
    <property type="match status" value="1"/>
</dbReference>
<evidence type="ECO:0000256" key="2">
    <source>
        <dbReference type="ARBA" id="ARBA00022801"/>
    </source>
</evidence>
<dbReference type="InterPro" id="IPR036279">
    <property type="entry name" value="5-3_exonuclease_C_sf"/>
</dbReference>
<evidence type="ECO:0000256" key="1">
    <source>
        <dbReference type="ARBA" id="ARBA00022722"/>
    </source>
</evidence>
<protein>
    <recommendedName>
        <fullName evidence="3">5'-3' exonuclease domain-containing protein</fullName>
    </recommendedName>
</protein>
<dbReference type="AlphaFoldDB" id="A0A6C0BZ03"/>
<dbReference type="InterPro" id="IPR002421">
    <property type="entry name" value="5-3_exonuclease"/>
</dbReference>
<dbReference type="Gene3D" id="1.10.150.20">
    <property type="entry name" value="5' to 3' exonuclease, C-terminal subdomain"/>
    <property type="match status" value="1"/>
</dbReference>
<dbReference type="SUPFAM" id="SSF47807">
    <property type="entry name" value="5' to 3' exonuclease, C-terminal subdomain"/>
    <property type="match status" value="1"/>
</dbReference>
<feature type="domain" description="5'-3' exonuclease" evidence="3">
    <location>
        <begin position="3"/>
        <end position="251"/>
    </location>
</feature>
<keyword evidence="2" id="KW-0378">Hydrolase</keyword>
<proteinExistence type="predicted"/>